<name>A0A7W7L708_STRNE</name>
<keyword evidence="1" id="KW-1133">Transmembrane helix</keyword>
<dbReference type="Proteomes" id="UP000556436">
    <property type="component" value="Unassembled WGS sequence"/>
</dbReference>
<keyword evidence="3" id="KW-1185">Reference proteome</keyword>
<comment type="caution">
    <text evidence="2">The sequence shown here is derived from an EMBL/GenBank/DDBJ whole genome shotgun (WGS) entry which is preliminary data.</text>
</comment>
<gene>
    <name evidence="2" type="ORF">FHS38_000811</name>
</gene>
<accession>A0A7W7L708</accession>
<protein>
    <submittedName>
        <fullName evidence="2">Uncharacterized protein</fullName>
    </submittedName>
</protein>
<proteinExistence type="predicted"/>
<sequence>MAGLTAAPEVLPGIPFARGLQEAAGAGFLLYCAIALTLISVKLWFAVRNLGERS</sequence>
<keyword evidence="1" id="KW-0812">Transmembrane</keyword>
<evidence type="ECO:0000313" key="3">
    <source>
        <dbReference type="Proteomes" id="UP000556436"/>
    </source>
</evidence>
<evidence type="ECO:0000256" key="1">
    <source>
        <dbReference type="SAM" id="Phobius"/>
    </source>
</evidence>
<dbReference type="AlphaFoldDB" id="A0A7W7L708"/>
<keyword evidence="1" id="KW-0472">Membrane</keyword>
<organism evidence="2 3">
    <name type="scientific">Streptomyces netropsis</name>
    <name type="common">Streptoverticillium netropsis</name>
    <dbReference type="NCBI Taxonomy" id="55404"/>
    <lineage>
        <taxon>Bacteria</taxon>
        <taxon>Bacillati</taxon>
        <taxon>Actinomycetota</taxon>
        <taxon>Actinomycetes</taxon>
        <taxon>Kitasatosporales</taxon>
        <taxon>Streptomycetaceae</taxon>
        <taxon>Streptomyces</taxon>
    </lineage>
</organism>
<feature type="transmembrane region" description="Helical" evidence="1">
    <location>
        <begin position="28"/>
        <end position="47"/>
    </location>
</feature>
<dbReference type="EMBL" id="JACHJG010000001">
    <property type="protein sequence ID" value="MBB4884802.1"/>
    <property type="molecule type" value="Genomic_DNA"/>
</dbReference>
<dbReference type="RefSeq" id="WP_165451512.1">
    <property type="nucleotide sequence ID" value="NZ_BMRW01000001.1"/>
</dbReference>
<evidence type="ECO:0000313" key="2">
    <source>
        <dbReference type="EMBL" id="MBB4884802.1"/>
    </source>
</evidence>
<reference evidence="2 3" key="1">
    <citation type="submission" date="2020-08" db="EMBL/GenBank/DDBJ databases">
        <title>Genomic Encyclopedia of Type Strains, Phase III (KMG-III): the genomes of soil and plant-associated and newly described type strains.</title>
        <authorList>
            <person name="Whitman W."/>
        </authorList>
    </citation>
    <scope>NUCLEOTIDE SEQUENCE [LARGE SCALE GENOMIC DNA]</scope>
    <source>
        <strain evidence="2 3">CECT 3265</strain>
    </source>
</reference>